<dbReference type="OMA" id="SMFKASN"/>
<reference evidence="3" key="1">
    <citation type="journal article" date="2013" name="Science">
        <title>The Amborella genome and the evolution of flowering plants.</title>
        <authorList>
            <consortium name="Amborella Genome Project"/>
        </authorList>
    </citation>
    <scope>NUCLEOTIDE SEQUENCE [LARGE SCALE GENOMIC DNA]</scope>
</reference>
<dbReference type="PANTHER" id="PTHR34197:SF2">
    <property type="entry name" value="OS04G0591300 PROTEIN"/>
    <property type="match status" value="1"/>
</dbReference>
<organism evidence="2 3">
    <name type="scientific">Amborella trichopoda</name>
    <dbReference type="NCBI Taxonomy" id="13333"/>
    <lineage>
        <taxon>Eukaryota</taxon>
        <taxon>Viridiplantae</taxon>
        <taxon>Streptophyta</taxon>
        <taxon>Embryophyta</taxon>
        <taxon>Tracheophyta</taxon>
        <taxon>Spermatophyta</taxon>
        <taxon>Magnoliopsida</taxon>
        <taxon>Amborellales</taxon>
        <taxon>Amborellaceae</taxon>
        <taxon>Amborella</taxon>
    </lineage>
</organism>
<feature type="compositionally biased region" description="Low complexity" evidence="1">
    <location>
        <begin position="89"/>
        <end position="99"/>
    </location>
</feature>
<dbReference type="eggNOG" id="ENOG502S0S0">
    <property type="taxonomic scope" value="Eukaryota"/>
</dbReference>
<dbReference type="PANTHER" id="PTHR34197">
    <property type="entry name" value="OS04G0591300 PROTEIN"/>
    <property type="match status" value="1"/>
</dbReference>
<dbReference type="HOGENOM" id="CLU_088765_0_0_1"/>
<dbReference type="Gramene" id="ERN01154">
    <property type="protein sequence ID" value="ERN01154"/>
    <property type="gene ID" value="AMTR_s00002p00217490"/>
</dbReference>
<feature type="compositionally biased region" description="Basic and acidic residues" evidence="1">
    <location>
        <begin position="116"/>
        <end position="128"/>
    </location>
</feature>
<name>W1P0L1_AMBTC</name>
<gene>
    <name evidence="2" type="ORF">AMTR_s00002p00217490</name>
</gene>
<proteinExistence type="predicted"/>
<evidence type="ECO:0000256" key="1">
    <source>
        <dbReference type="SAM" id="MobiDB-lite"/>
    </source>
</evidence>
<sequence length="224" mass="24254">MEELSCRKHPNQKGNGVCPICLRNRLSRLCPDCGATRPCPCSSAAPSSSSSSFCSFSSSFSSSDLSKSGTGIGAVGRISTLIDKEGAFSRSKSSRSAHSPIFRSKTAGDSISQPKNGEEKISRPKSAEETKSGSFWKFWRSSKKKKEEKVKCSNEFVELRFPRSKSAGFQGSEVSVDFSGGFPAGKFFGGGCKSKGWSWALSSPIRVLWYTKRDLNGRSPMSRG</sequence>
<dbReference type="EMBL" id="KI394767">
    <property type="protein sequence ID" value="ERN01154.1"/>
    <property type="molecule type" value="Genomic_DNA"/>
</dbReference>
<accession>W1P0L1</accession>
<evidence type="ECO:0000313" key="3">
    <source>
        <dbReference type="Proteomes" id="UP000017836"/>
    </source>
</evidence>
<feature type="region of interest" description="Disordered" evidence="1">
    <location>
        <begin position="89"/>
        <end position="128"/>
    </location>
</feature>
<dbReference type="AlphaFoldDB" id="W1P0L1"/>
<dbReference type="KEGG" id="atr:18429231"/>
<protein>
    <submittedName>
        <fullName evidence="2">Uncharacterized protein</fullName>
    </submittedName>
</protein>
<dbReference type="Proteomes" id="UP000017836">
    <property type="component" value="Unassembled WGS sequence"/>
</dbReference>
<evidence type="ECO:0000313" key="2">
    <source>
        <dbReference type="EMBL" id="ERN01154.1"/>
    </source>
</evidence>
<dbReference type="OrthoDB" id="691764at2759"/>
<keyword evidence="3" id="KW-1185">Reference proteome</keyword>